<dbReference type="Proteomes" id="UP000565089">
    <property type="component" value="Unassembled WGS sequence"/>
</dbReference>
<dbReference type="InterPro" id="IPR027417">
    <property type="entry name" value="P-loop_NTPase"/>
</dbReference>
<evidence type="ECO:0000259" key="1">
    <source>
        <dbReference type="Pfam" id="PF03796"/>
    </source>
</evidence>
<dbReference type="AlphaFoldDB" id="A0A7W7GGP9"/>
<dbReference type="InterPro" id="IPR007694">
    <property type="entry name" value="DNA_helicase_DnaB-like_C"/>
</dbReference>
<organism evidence="2 3">
    <name type="scientific">Streptomyces luteogriseus</name>
    <dbReference type="NCBI Taxonomy" id="68233"/>
    <lineage>
        <taxon>Bacteria</taxon>
        <taxon>Bacillati</taxon>
        <taxon>Actinomycetota</taxon>
        <taxon>Actinomycetes</taxon>
        <taxon>Kitasatosporales</taxon>
        <taxon>Streptomycetaceae</taxon>
        <taxon>Streptomyces</taxon>
    </lineage>
</organism>
<keyword evidence="3" id="KW-1185">Reference proteome</keyword>
<dbReference type="RefSeq" id="WP_376777888.1">
    <property type="nucleotide sequence ID" value="NZ_JACHMS010000001.1"/>
</dbReference>
<dbReference type="GO" id="GO:0006260">
    <property type="term" value="P:DNA replication"/>
    <property type="evidence" value="ECO:0007669"/>
    <property type="project" value="InterPro"/>
</dbReference>
<evidence type="ECO:0000313" key="2">
    <source>
        <dbReference type="EMBL" id="MBB4710225.1"/>
    </source>
</evidence>
<proteinExistence type="predicted"/>
<sequence length="162" mass="16538">MADPLSASETIAAHQAELEPLVADADQDDDTFGRFGDRLDAHLNSLAVSVPAAAVTGFTELDSPMKLMPGQMILVAARPAMGKSAFAFGVATANASNGALHRTGNVGAATLPLPLQLALAAEAYPGPGRQDPVADFRAAHVQAVHERGTASGASGGVILINW</sequence>
<dbReference type="Pfam" id="PF03796">
    <property type="entry name" value="DnaB_C"/>
    <property type="match status" value="1"/>
</dbReference>
<protein>
    <recommendedName>
        <fullName evidence="1">SF4 helicase domain-containing protein</fullName>
    </recommendedName>
</protein>
<feature type="domain" description="SF4 helicase" evidence="1">
    <location>
        <begin position="56"/>
        <end position="96"/>
    </location>
</feature>
<dbReference type="Gene3D" id="3.40.50.300">
    <property type="entry name" value="P-loop containing nucleotide triphosphate hydrolases"/>
    <property type="match status" value="1"/>
</dbReference>
<dbReference type="GeneID" id="95799773"/>
<evidence type="ECO:0000313" key="3">
    <source>
        <dbReference type="Proteomes" id="UP000565089"/>
    </source>
</evidence>
<name>A0A7W7GGP9_9ACTN</name>
<dbReference type="GO" id="GO:0003678">
    <property type="term" value="F:DNA helicase activity"/>
    <property type="evidence" value="ECO:0007669"/>
    <property type="project" value="InterPro"/>
</dbReference>
<dbReference type="SUPFAM" id="SSF52540">
    <property type="entry name" value="P-loop containing nucleoside triphosphate hydrolases"/>
    <property type="match status" value="1"/>
</dbReference>
<dbReference type="EMBL" id="JACHMS010000001">
    <property type="protein sequence ID" value="MBB4710225.1"/>
    <property type="molecule type" value="Genomic_DNA"/>
</dbReference>
<gene>
    <name evidence="2" type="ORF">BJ965_000107</name>
</gene>
<comment type="caution">
    <text evidence="2">The sequence shown here is derived from an EMBL/GenBank/DDBJ whole genome shotgun (WGS) entry which is preliminary data.</text>
</comment>
<accession>A0A7W7GGP9</accession>
<reference evidence="2 3" key="1">
    <citation type="submission" date="2020-08" db="EMBL/GenBank/DDBJ databases">
        <title>Sequencing the genomes of 1000 actinobacteria strains.</title>
        <authorList>
            <person name="Klenk H.-P."/>
        </authorList>
    </citation>
    <scope>NUCLEOTIDE SEQUENCE [LARGE SCALE GENOMIC DNA]</scope>
    <source>
        <strain evidence="2 3">DSM 40483</strain>
    </source>
</reference>
<dbReference type="GO" id="GO:0005524">
    <property type="term" value="F:ATP binding"/>
    <property type="evidence" value="ECO:0007669"/>
    <property type="project" value="InterPro"/>
</dbReference>